<dbReference type="SUPFAM" id="SSF50331">
    <property type="entry name" value="MOP-like"/>
    <property type="match status" value="1"/>
</dbReference>
<dbReference type="PANTHER" id="PTHR42781:SF4">
    <property type="entry name" value="SPERMIDINE_PUTRESCINE IMPORT ATP-BINDING PROTEIN POTA"/>
    <property type="match status" value="1"/>
</dbReference>
<reference evidence="6 7" key="1">
    <citation type="submission" date="2018-12" db="EMBL/GenBank/DDBJ databases">
        <title>The genome of Variovorax gossypii DSM 100435.</title>
        <authorList>
            <person name="Gao J."/>
            <person name="Sun J."/>
        </authorList>
    </citation>
    <scope>NUCLEOTIDE SEQUENCE [LARGE SCALE GENOMIC DNA]</scope>
    <source>
        <strain evidence="6 7">DSM 100435</strain>
    </source>
</reference>
<proteinExistence type="predicted"/>
<evidence type="ECO:0000256" key="4">
    <source>
        <dbReference type="ARBA" id="ARBA00022840"/>
    </source>
</evidence>
<evidence type="ECO:0000313" key="7">
    <source>
        <dbReference type="Proteomes" id="UP000267418"/>
    </source>
</evidence>
<dbReference type="GO" id="GO:0015697">
    <property type="term" value="P:quaternary ammonium group transport"/>
    <property type="evidence" value="ECO:0007669"/>
    <property type="project" value="UniProtKB-ARBA"/>
</dbReference>
<dbReference type="GO" id="GO:0005524">
    <property type="term" value="F:ATP binding"/>
    <property type="evidence" value="ECO:0007669"/>
    <property type="project" value="UniProtKB-KW"/>
</dbReference>
<protein>
    <submittedName>
        <fullName evidence="6">ATP-binding cassette domain-containing protein</fullName>
    </submittedName>
</protein>
<evidence type="ECO:0000256" key="1">
    <source>
        <dbReference type="ARBA" id="ARBA00022448"/>
    </source>
</evidence>
<dbReference type="PROSITE" id="PS00211">
    <property type="entry name" value="ABC_TRANSPORTER_1"/>
    <property type="match status" value="1"/>
</dbReference>
<dbReference type="InterPro" id="IPR040582">
    <property type="entry name" value="OB_MalK-like"/>
</dbReference>
<dbReference type="InterPro" id="IPR008995">
    <property type="entry name" value="Mo/tungstate-bd_C_term_dom"/>
</dbReference>
<dbReference type="PROSITE" id="PS50893">
    <property type="entry name" value="ABC_TRANSPORTER_2"/>
    <property type="match status" value="1"/>
</dbReference>
<dbReference type="Pfam" id="PF00005">
    <property type="entry name" value="ABC_tran"/>
    <property type="match status" value="1"/>
</dbReference>
<comment type="caution">
    <text evidence="6">The sequence shown here is derived from an EMBL/GenBank/DDBJ whole genome shotgun (WGS) entry which is preliminary data.</text>
</comment>
<evidence type="ECO:0000256" key="3">
    <source>
        <dbReference type="ARBA" id="ARBA00022741"/>
    </source>
</evidence>
<keyword evidence="2" id="KW-0472">Membrane</keyword>
<dbReference type="AlphaFoldDB" id="A0A3S0IEC3"/>
<dbReference type="RefSeq" id="WP_093196686.1">
    <property type="nucleotide sequence ID" value="NZ_RXOE01000002.1"/>
</dbReference>
<keyword evidence="3" id="KW-0547">Nucleotide-binding</keyword>
<keyword evidence="2" id="KW-1003">Cell membrane</keyword>
<dbReference type="PANTHER" id="PTHR42781">
    <property type="entry name" value="SPERMIDINE/PUTRESCINE IMPORT ATP-BINDING PROTEIN POTA"/>
    <property type="match status" value="1"/>
</dbReference>
<dbReference type="InterPro" id="IPR027417">
    <property type="entry name" value="P-loop_NTPase"/>
</dbReference>
<dbReference type="SUPFAM" id="SSF52540">
    <property type="entry name" value="P-loop containing nucleoside triphosphate hydrolases"/>
    <property type="match status" value="1"/>
</dbReference>
<keyword evidence="7" id="KW-1185">Reference proteome</keyword>
<dbReference type="InterPro" id="IPR001579">
    <property type="entry name" value="Glyco_hydro_18_chit_AS"/>
</dbReference>
<name>A0A3S0IEC3_9BURK</name>
<dbReference type="Proteomes" id="UP000267418">
    <property type="component" value="Unassembled WGS sequence"/>
</dbReference>
<dbReference type="Pfam" id="PF17912">
    <property type="entry name" value="OB_MalK"/>
    <property type="match status" value="1"/>
</dbReference>
<keyword evidence="1" id="KW-0813">Transport</keyword>
<dbReference type="GO" id="GO:0004553">
    <property type="term" value="F:hydrolase activity, hydrolyzing O-glycosyl compounds"/>
    <property type="evidence" value="ECO:0007669"/>
    <property type="project" value="InterPro"/>
</dbReference>
<evidence type="ECO:0000256" key="2">
    <source>
        <dbReference type="ARBA" id="ARBA00022475"/>
    </source>
</evidence>
<dbReference type="FunFam" id="3.40.50.300:FF:000425">
    <property type="entry name" value="Probable ABC transporter, ATP-binding subunit"/>
    <property type="match status" value="1"/>
</dbReference>
<dbReference type="SMART" id="SM00382">
    <property type="entry name" value="AAA"/>
    <property type="match status" value="1"/>
</dbReference>
<dbReference type="GO" id="GO:0005975">
    <property type="term" value="P:carbohydrate metabolic process"/>
    <property type="evidence" value="ECO:0007669"/>
    <property type="project" value="InterPro"/>
</dbReference>
<evidence type="ECO:0000259" key="5">
    <source>
        <dbReference type="PROSITE" id="PS50893"/>
    </source>
</evidence>
<dbReference type="Gene3D" id="2.40.50.100">
    <property type="match status" value="1"/>
</dbReference>
<dbReference type="InterPro" id="IPR003593">
    <property type="entry name" value="AAA+_ATPase"/>
</dbReference>
<gene>
    <name evidence="6" type="ORF">EJP69_10035</name>
</gene>
<dbReference type="GO" id="GO:0016887">
    <property type="term" value="F:ATP hydrolysis activity"/>
    <property type="evidence" value="ECO:0007669"/>
    <property type="project" value="InterPro"/>
</dbReference>
<dbReference type="InterPro" id="IPR003439">
    <property type="entry name" value="ABC_transporter-like_ATP-bd"/>
</dbReference>
<evidence type="ECO:0000313" key="6">
    <source>
        <dbReference type="EMBL" id="RTQ34741.1"/>
    </source>
</evidence>
<dbReference type="PROSITE" id="PS01095">
    <property type="entry name" value="GH18_1"/>
    <property type="match status" value="1"/>
</dbReference>
<dbReference type="Gene3D" id="3.40.50.300">
    <property type="entry name" value="P-loop containing nucleotide triphosphate hydrolases"/>
    <property type="match status" value="1"/>
</dbReference>
<dbReference type="EMBL" id="RXOE01000002">
    <property type="protein sequence ID" value="RTQ34741.1"/>
    <property type="molecule type" value="Genomic_DNA"/>
</dbReference>
<sequence length="359" mass="38355">MTSSSFLSLRGIGKSFGATRVLDGIDLDIEPGEFVCLLGPSGCGKTTLLRIVCGIERADSGQILLGGQDIAGLPPAARGFGVVFQSYALFPNLTAAQNIAYGLHPTGALAREMAKRSREMLDLVGLAAHADKYPVQLSGGQQQRIALARALAPNPRLLLLDEPLSALDAQVRATLRSEIRALQKRLGIVTIMVTHDQEEALSMADRVVLMHNGRIEQAGTPDELYRQPRTRFVAGFVGRMNMLPATVLADGKVRVRDSELLCAPGNLSIGSQATVGIRPEHVVVKRFGTELGANSFAARLLDTEFFGNRTSARLACEPLGIEIEAELPADARSGGDEPLVPSSMVHIQLPLNALSVLAH</sequence>
<feature type="domain" description="ABC transporter" evidence="5">
    <location>
        <begin position="7"/>
        <end position="237"/>
    </location>
</feature>
<dbReference type="InterPro" id="IPR050093">
    <property type="entry name" value="ABC_SmlMolc_Importer"/>
</dbReference>
<organism evidence="6 7">
    <name type="scientific">Variovorax gossypii</name>
    <dbReference type="NCBI Taxonomy" id="1679495"/>
    <lineage>
        <taxon>Bacteria</taxon>
        <taxon>Pseudomonadati</taxon>
        <taxon>Pseudomonadota</taxon>
        <taxon>Betaproteobacteria</taxon>
        <taxon>Burkholderiales</taxon>
        <taxon>Comamonadaceae</taxon>
        <taxon>Variovorax</taxon>
    </lineage>
</organism>
<accession>A0A3S0IEC3</accession>
<keyword evidence="4 6" id="KW-0067">ATP-binding</keyword>
<dbReference type="OrthoDB" id="5298774at2"/>
<dbReference type="InterPro" id="IPR017871">
    <property type="entry name" value="ABC_transporter-like_CS"/>
</dbReference>